<keyword evidence="1" id="KW-0175">Coiled coil</keyword>
<evidence type="ECO:0000313" key="4">
    <source>
        <dbReference type="EMBL" id="QEH34714.1"/>
    </source>
</evidence>
<evidence type="ECO:0000256" key="2">
    <source>
        <dbReference type="SAM" id="MobiDB-lite"/>
    </source>
</evidence>
<dbReference type="CDD" id="cd06260">
    <property type="entry name" value="DUF820-like"/>
    <property type="match status" value="1"/>
</dbReference>
<protein>
    <recommendedName>
        <fullName evidence="3">Putative restriction endonuclease domain-containing protein</fullName>
    </recommendedName>
</protein>
<dbReference type="PANTHER" id="PTHR33352:SF2">
    <property type="entry name" value="SLL0995 PROTEIN"/>
    <property type="match status" value="1"/>
</dbReference>
<proteinExistence type="predicted"/>
<sequence length="235" mass="26819">MSTFTPRTPHPGIVYPDSDGQPMAENTLQFQWIVTIKENLDAAFRDRPDVFVAGDLFWYPVEGDNKTRTAPDAMVAIGRPKGYRGSYMQWLEGDVPPQVVFEVLSPGNSGPEMVRKRGFYERFGVREYYVYDPDDDTLEGWIRHGDTLEKIPDMAGWVSPLLGIRFDTSTTPLTIYKPDGSRFRTFDEIDRDNQALARDNQALARERDAAVRQAAESQERARQLEARLRELGLEP</sequence>
<organism evidence="4 5">
    <name type="scientific">Aquisphaera giovannonii</name>
    <dbReference type="NCBI Taxonomy" id="406548"/>
    <lineage>
        <taxon>Bacteria</taxon>
        <taxon>Pseudomonadati</taxon>
        <taxon>Planctomycetota</taxon>
        <taxon>Planctomycetia</taxon>
        <taxon>Isosphaerales</taxon>
        <taxon>Isosphaeraceae</taxon>
        <taxon>Aquisphaera</taxon>
    </lineage>
</organism>
<evidence type="ECO:0000259" key="3">
    <source>
        <dbReference type="Pfam" id="PF05685"/>
    </source>
</evidence>
<evidence type="ECO:0000256" key="1">
    <source>
        <dbReference type="SAM" id="Coils"/>
    </source>
</evidence>
<dbReference type="KEGG" id="agv:OJF2_32560"/>
<dbReference type="Proteomes" id="UP000324233">
    <property type="component" value="Chromosome"/>
</dbReference>
<reference evidence="4 5" key="1">
    <citation type="submission" date="2019-08" db="EMBL/GenBank/DDBJ databases">
        <title>Deep-cultivation of Planctomycetes and their phenomic and genomic characterization uncovers novel biology.</title>
        <authorList>
            <person name="Wiegand S."/>
            <person name="Jogler M."/>
            <person name="Boedeker C."/>
            <person name="Pinto D."/>
            <person name="Vollmers J."/>
            <person name="Rivas-Marin E."/>
            <person name="Kohn T."/>
            <person name="Peeters S.H."/>
            <person name="Heuer A."/>
            <person name="Rast P."/>
            <person name="Oberbeckmann S."/>
            <person name="Bunk B."/>
            <person name="Jeske O."/>
            <person name="Meyerdierks A."/>
            <person name="Storesund J.E."/>
            <person name="Kallscheuer N."/>
            <person name="Luecker S."/>
            <person name="Lage O.M."/>
            <person name="Pohl T."/>
            <person name="Merkel B.J."/>
            <person name="Hornburger P."/>
            <person name="Mueller R.-W."/>
            <person name="Bruemmer F."/>
            <person name="Labrenz M."/>
            <person name="Spormann A.M."/>
            <person name="Op den Camp H."/>
            <person name="Overmann J."/>
            <person name="Amann R."/>
            <person name="Jetten M.S.M."/>
            <person name="Mascher T."/>
            <person name="Medema M.H."/>
            <person name="Devos D.P."/>
            <person name="Kaster A.-K."/>
            <person name="Ovreas L."/>
            <person name="Rohde M."/>
            <person name="Galperin M.Y."/>
            <person name="Jogler C."/>
        </authorList>
    </citation>
    <scope>NUCLEOTIDE SEQUENCE [LARGE SCALE GENOMIC DNA]</scope>
    <source>
        <strain evidence="4 5">OJF2</strain>
    </source>
</reference>
<dbReference type="InterPro" id="IPR008538">
    <property type="entry name" value="Uma2"/>
</dbReference>
<dbReference type="OrthoDB" id="275220at2"/>
<keyword evidence="5" id="KW-1185">Reference proteome</keyword>
<feature type="domain" description="Putative restriction endonuclease" evidence="3">
    <location>
        <begin position="36"/>
        <end position="148"/>
    </location>
</feature>
<accession>A0A5B9W399</accession>
<dbReference type="RefSeq" id="WP_148594600.1">
    <property type="nucleotide sequence ID" value="NZ_CP042997.1"/>
</dbReference>
<dbReference type="Gene3D" id="3.90.1570.10">
    <property type="entry name" value="tt1808, chain A"/>
    <property type="match status" value="1"/>
</dbReference>
<dbReference type="AlphaFoldDB" id="A0A5B9W399"/>
<dbReference type="InterPro" id="IPR011335">
    <property type="entry name" value="Restrct_endonuc-II-like"/>
</dbReference>
<name>A0A5B9W399_9BACT</name>
<dbReference type="EMBL" id="CP042997">
    <property type="protein sequence ID" value="QEH34714.1"/>
    <property type="molecule type" value="Genomic_DNA"/>
</dbReference>
<dbReference type="PANTHER" id="PTHR33352">
    <property type="entry name" value="SLR1095 PROTEIN"/>
    <property type="match status" value="1"/>
</dbReference>
<dbReference type="Pfam" id="PF05685">
    <property type="entry name" value="Uma2"/>
    <property type="match status" value="1"/>
</dbReference>
<feature type="coiled-coil region" evidence="1">
    <location>
        <begin position="186"/>
        <end position="234"/>
    </location>
</feature>
<gene>
    <name evidence="4" type="ORF">OJF2_32560</name>
</gene>
<dbReference type="SUPFAM" id="SSF52980">
    <property type="entry name" value="Restriction endonuclease-like"/>
    <property type="match status" value="1"/>
</dbReference>
<evidence type="ECO:0000313" key="5">
    <source>
        <dbReference type="Proteomes" id="UP000324233"/>
    </source>
</evidence>
<feature type="region of interest" description="Disordered" evidence="2">
    <location>
        <begin position="1"/>
        <end position="20"/>
    </location>
</feature>
<dbReference type="InterPro" id="IPR012296">
    <property type="entry name" value="Nuclease_put_TT1808"/>
</dbReference>